<evidence type="ECO:0000256" key="1">
    <source>
        <dbReference type="SAM" id="MobiDB-lite"/>
    </source>
</evidence>
<dbReference type="EMBL" id="BAAAQM010000042">
    <property type="protein sequence ID" value="GAA1989534.1"/>
    <property type="molecule type" value="Genomic_DNA"/>
</dbReference>
<comment type="caution">
    <text evidence="2">The sequence shown here is derived from an EMBL/GenBank/DDBJ whole genome shotgun (WGS) entry which is preliminary data.</text>
</comment>
<accession>A0ABP5E2C9</accession>
<evidence type="ECO:0000313" key="2">
    <source>
        <dbReference type="EMBL" id="GAA1989534.1"/>
    </source>
</evidence>
<evidence type="ECO:0000313" key="3">
    <source>
        <dbReference type="Proteomes" id="UP001499854"/>
    </source>
</evidence>
<reference evidence="3" key="1">
    <citation type="journal article" date="2019" name="Int. J. Syst. Evol. Microbiol.">
        <title>The Global Catalogue of Microorganisms (GCM) 10K type strain sequencing project: providing services to taxonomists for standard genome sequencing and annotation.</title>
        <authorList>
            <consortium name="The Broad Institute Genomics Platform"/>
            <consortium name="The Broad Institute Genome Sequencing Center for Infectious Disease"/>
            <person name="Wu L."/>
            <person name="Ma J."/>
        </authorList>
    </citation>
    <scope>NUCLEOTIDE SEQUENCE [LARGE SCALE GENOMIC DNA]</scope>
    <source>
        <strain evidence="3">JCM 16013</strain>
    </source>
</reference>
<gene>
    <name evidence="2" type="ORF">GCM10009838_60660</name>
</gene>
<proteinExistence type="predicted"/>
<dbReference type="Proteomes" id="UP001499854">
    <property type="component" value="Unassembled WGS sequence"/>
</dbReference>
<feature type="compositionally biased region" description="Low complexity" evidence="1">
    <location>
        <begin position="92"/>
        <end position="132"/>
    </location>
</feature>
<keyword evidence="3" id="KW-1185">Reference proteome</keyword>
<feature type="region of interest" description="Disordered" evidence="1">
    <location>
        <begin position="81"/>
        <end position="132"/>
    </location>
</feature>
<protein>
    <submittedName>
        <fullName evidence="2">Uncharacterized protein</fullName>
    </submittedName>
</protein>
<organism evidence="2 3">
    <name type="scientific">Catenulispora subtropica</name>
    <dbReference type="NCBI Taxonomy" id="450798"/>
    <lineage>
        <taxon>Bacteria</taxon>
        <taxon>Bacillati</taxon>
        <taxon>Actinomycetota</taxon>
        <taxon>Actinomycetes</taxon>
        <taxon>Catenulisporales</taxon>
        <taxon>Catenulisporaceae</taxon>
        <taxon>Catenulispora</taxon>
    </lineage>
</organism>
<dbReference type="RefSeq" id="WP_344660574.1">
    <property type="nucleotide sequence ID" value="NZ_BAAAQM010000042.1"/>
</dbReference>
<name>A0ABP5E2C9_9ACTN</name>
<sequence length="329" mass="32534">MEQRDELEIETRLRAALTARSELVTHSTLRPGIPPNEHTAGLKAKRAGLWSWRRFLVPATVAAALVGGVFVGAQLPDDKSNTVGAGSGGTSVPGSTAPSTAAAPDTQATQPSAQGAPSTESSQSATPTPAAAETSVATLHFALADGWQVAPLDATSACVTPKAKAAGAAPSGASTTGAGGGAAAAAAGLPCGVDALYLKSDAASDAWPRSTATKATGWWPKAVDAASDITCPTAKPGSADKVQDSMPLRSSAKYVLGGAGSSAGAQTAVYHEWAVTCDQGSGVRPMLWELVPAGGTAGGPKAAVVTVVSSDPAYDAALLGMVGSLHLAG</sequence>